<dbReference type="EMBL" id="QKWP01000573">
    <property type="protein sequence ID" value="RIB17938.1"/>
    <property type="molecule type" value="Genomic_DNA"/>
</dbReference>
<protein>
    <submittedName>
        <fullName evidence="2">Uncharacterized protein</fullName>
    </submittedName>
</protein>
<keyword evidence="3" id="KW-1185">Reference proteome</keyword>
<evidence type="ECO:0000313" key="2">
    <source>
        <dbReference type="EMBL" id="RIB17938.1"/>
    </source>
</evidence>
<feature type="region of interest" description="Disordered" evidence="1">
    <location>
        <begin position="1"/>
        <end position="57"/>
    </location>
</feature>
<accession>A0A397V8E9</accession>
<feature type="compositionally biased region" description="Polar residues" evidence="1">
    <location>
        <begin position="17"/>
        <end position="29"/>
    </location>
</feature>
<sequence length="195" mass="22468">MPIPSPINTHSDEDDSTNSVNLEQAQSAISPKIISDNNPEKVENTSDACQPTYMEPKSLEEKEINDFLYEKNKETNSPCNKILDTEAEEEPCVSELERDNENDEVDASQIVEQGLMQELSQNTRLMTVIKGQEEILCWYYYSLEFENKVKSLITDGNIKDKTARTKLYKEMKPFLPRVTDSNLRKKTQRARKILK</sequence>
<name>A0A397V8E9_9GLOM</name>
<comment type="caution">
    <text evidence="2">The sequence shown here is derived from an EMBL/GenBank/DDBJ whole genome shotgun (WGS) entry which is preliminary data.</text>
</comment>
<gene>
    <name evidence="2" type="ORF">C2G38_2186020</name>
</gene>
<dbReference type="OrthoDB" id="2447647at2759"/>
<reference evidence="2 3" key="1">
    <citation type="submission" date="2018-06" db="EMBL/GenBank/DDBJ databases">
        <title>Comparative genomics reveals the genomic features of Rhizophagus irregularis, R. cerebriforme, R. diaphanum and Gigaspora rosea, and their symbiotic lifestyle signature.</title>
        <authorList>
            <person name="Morin E."/>
            <person name="San Clemente H."/>
            <person name="Chen E.C.H."/>
            <person name="De La Providencia I."/>
            <person name="Hainaut M."/>
            <person name="Kuo A."/>
            <person name="Kohler A."/>
            <person name="Murat C."/>
            <person name="Tang N."/>
            <person name="Roy S."/>
            <person name="Loubradou J."/>
            <person name="Henrissat B."/>
            <person name="Grigoriev I.V."/>
            <person name="Corradi N."/>
            <person name="Roux C."/>
            <person name="Martin F.M."/>
        </authorList>
    </citation>
    <scope>NUCLEOTIDE SEQUENCE [LARGE SCALE GENOMIC DNA]</scope>
    <source>
        <strain evidence="2 3">DAOM 194757</strain>
    </source>
</reference>
<proteinExistence type="predicted"/>
<dbReference type="AlphaFoldDB" id="A0A397V8E9"/>
<organism evidence="2 3">
    <name type="scientific">Gigaspora rosea</name>
    <dbReference type="NCBI Taxonomy" id="44941"/>
    <lineage>
        <taxon>Eukaryota</taxon>
        <taxon>Fungi</taxon>
        <taxon>Fungi incertae sedis</taxon>
        <taxon>Mucoromycota</taxon>
        <taxon>Glomeromycotina</taxon>
        <taxon>Glomeromycetes</taxon>
        <taxon>Diversisporales</taxon>
        <taxon>Gigasporaceae</taxon>
        <taxon>Gigaspora</taxon>
    </lineage>
</organism>
<evidence type="ECO:0000313" key="3">
    <source>
        <dbReference type="Proteomes" id="UP000266673"/>
    </source>
</evidence>
<dbReference type="Proteomes" id="UP000266673">
    <property type="component" value="Unassembled WGS sequence"/>
</dbReference>
<evidence type="ECO:0000256" key="1">
    <source>
        <dbReference type="SAM" id="MobiDB-lite"/>
    </source>
</evidence>